<feature type="compositionally biased region" description="Polar residues" evidence="2">
    <location>
        <begin position="167"/>
        <end position="187"/>
    </location>
</feature>
<dbReference type="GO" id="GO:0005737">
    <property type="term" value="C:cytoplasm"/>
    <property type="evidence" value="ECO:0007669"/>
    <property type="project" value="TreeGrafter"/>
</dbReference>
<dbReference type="Proteomes" id="UP001150925">
    <property type="component" value="Unassembled WGS sequence"/>
</dbReference>
<dbReference type="InterPro" id="IPR027267">
    <property type="entry name" value="AH/BAR_dom_sf"/>
</dbReference>
<dbReference type="EMBL" id="JANBPY010000569">
    <property type="protein sequence ID" value="KAJ1965766.1"/>
    <property type="molecule type" value="Genomic_DNA"/>
</dbReference>
<comment type="caution">
    <text evidence="4">The sequence shown here is derived from an EMBL/GenBank/DDBJ whole genome shotgun (WGS) entry which is preliminary data.</text>
</comment>
<evidence type="ECO:0000259" key="3">
    <source>
        <dbReference type="PROSITE" id="PS50238"/>
    </source>
</evidence>
<dbReference type="InterPro" id="IPR000198">
    <property type="entry name" value="RhoGAP_dom"/>
</dbReference>
<keyword evidence="5" id="KW-1185">Reference proteome</keyword>
<reference evidence="4" key="1">
    <citation type="submission" date="2022-07" db="EMBL/GenBank/DDBJ databases">
        <title>Phylogenomic reconstructions and comparative analyses of Kickxellomycotina fungi.</title>
        <authorList>
            <person name="Reynolds N.K."/>
            <person name="Stajich J.E."/>
            <person name="Barry K."/>
            <person name="Grigoriev I.V."/>
            <person name="Crous P."/>
            <person name="Smith M.E."/>
        </authorList>
    </citation>
    <scope>NUCLEOTIDE SEQUENCE</scope>
    <source>
        <strain evidence="4">RSA 1196</strain>
    </source>
</reference>
<feature type="region of interest" description="Disordered" evidence="2">
    <location>
        <begin position="142"/>
        <end position="203"/>
    </location>
</feature>
<proteinExistence type="predicted"/>
<evidence type="ECO:0000256" key="2">
    <source>
        <dbReference type="SAM" id="MobiDB-lite"/>
    </source>
</evidence>
<feature type="domain" description="Rho-GAP" evidence="3">
    <location>
        <begin position="244"/>
        <end position="434"/>
    </location>
</feature>
<dbReference type="GO" id="GO:0007165">
    <property type="term" value="P:signal transduction"/>
    <property type="evidence" value="ECO:0007669"/>
    <property type="project" value="InterPro"/>
</dbReference>
<dbReference type="OrthoDB" id="79452at2759"/>
<dbReference type="PROSITE" id="PS50238">
    <property type="entry name" value="RHOGAP"/>
    <property type="match status" value="1"/>
</dbReference>
<dbReference type="InterPro" id="IPR008936">
    <property type="entry name" value="Rho_GTPase_activation_prot"/>
</dbReference>
<evidence type="ECO:0000256" key="1">
    <source>
        <dbReference type="ARBA" id="ARBA00022468"/>
    </source>
</evidence>
<name>A0A9W8AVR7_9FUNG</name>
<dbReference type="Pfam" id="PF00620">
    <property type="entry name" value="RhoGAP"/>
    <property type="match status" value="1"/>
</dbReference>
<dbReference type="GO" id="GO:0005096">
    <property type="term" value="F:GTPase activator activity"/>
    <property type="evidence" value="ECO:0007669"/>
    <property type="project" value="UniProtKB-KW"/>
</dbReference>
<dbReference type="CDD" id="cd00159">
    <property type="entry name" value="RhoGAP"/>
    <property type="match status" value="1"/>
</dbReference>
<dbReference type="PANTHER" id="PTHR23176">
    <property type="entry name" value="RHO/RAC/CDC GTPASE-ACTIVATING PROTEIN"/>
    <property type="match status" value="1"/>
</dbReference>
<accession>A0A9W8AVR7</accession>
<dbReference type="SUPFAM" id="SSF103657">
    <property type="entry name" value="BAR/IMD domain-like"/>
    <property type="match status" value="1"/>
</dbReference>
<dbReference type="SMART" id="SM00324">
    <property type="entry name" value="RhoGAP"/>
    <property type="match status" value="1"/>
</dbReference>
<gene>
    <name evidence="4" type="primary">RGD1</name>
    <name evidence="4" type="ORF">IWQ62_002590</name>
</gene>
<dbReference type="PANTHER" id="PTHR23176:SF128">
    <property type="entry name" value="RHO GTPASE-ACTIVATING PROTEIN RGD1"/>
    <property type="match status" value="1"/>
</dbReference>
<protein>
    <submittedName>
        <fullName evidence="4">Rho GTPase-activating protein</fullName>
    </submittedName>
</protein>
<keyword evidence="1" id="KW-0343">GTPase activation</keyword>
<dbReference type="Gene3D" id="1.20.1270.60">
    <property type="entry name" value="Arfaptin homology (AH) domain/BAR domain"/>
    <property type="match status" value="1"/>
</dbReference>
<sequence>GIVENSSLRKPRSKSMSNTVAMILGRDSSSGDVTKAEKDARNKAEHSNDVYKTQLSITSSIRHDYFTVLLPSMLAALRSIAEESDLALSLYLAKYTRAYEQSIFADATLVKPVDQRSTAKGLLPMVQTIDSESDLAQFMAQYGRRSQDKAERTSNLSGTPAEPPGSTWVNLSSTNDSNASIGTSGQRTTTDAAGSTGGGLLSPGMQAQLQNNYLTSPRTTSGYNAAGAALASSAAGKGGNIPRLTLEYQVDQSNTPVPAMVTTCTNFIEKYGLTSEGLYRLSGQNSVVKQFKEEFDLTGHVEKFEQLDNTFDVNNVTSFLKLYFRELPDGLIPMQAYDQFVKIVDASDPQERIKQAEAALAALPKPNYDTLHHMILHLHRIQEHRQTNMMNISNLAIVFGPTLVRSPDHVNPITSMQTQCKIVEHILEGCHELFGSKS</sequence>
<evidence type="ECO:0000313" key="5">
    <source>
        <dbReference type="Proteomes" id="UP001150925"/>
    </source>
</evidence>
<feature type="non-terminal residue" evidence="4">
    <location>
        <position position="1"/>
    </location>
</feature>
<evidence type="ECO:0000313" key="4">
    <source>
        <dbReference type="EMBL" id="KAJ1965766.1"/>
    </source>
</evidence>
<dbReference type="InterPro" id="IPR050729">
    <property type="entry name" value="Rho-GAP"/>
</dbReference>
<dbReference type="Gene3D" id="1.10.555.10">
    <property type="entry name" value="Rho GTPase activation protein"/>
    <property type="match status" value="1"/>
</dbReference>
<dbReference type="SUPFAM" id="SSF48350">
    <property type="entry name" value="GTPase activation domain, GAP"/>
    <property type="match status" value="1"/>
</dbReference>
<organism evidence="4 5">
    <name type="scientific">Dispira parvispora</name>
    <dbReference type="NCBI Taxonomy" id="1520584"/>
    <lineage>
        <taxon>Eukaryota</taxon>
        <taxon>Fungi</taxon>
        <taxon>Fungi incertae sedis</taxon>
        <taxon>Zoopagomycota</taxon>
        <taxon>Kickxellomycotina</taxon>
        <taxon>Dimargaritomycetes</taxon>
        <taxon>Dimargaritales</taxon>
        <taxon>Dimargaritaceae</taxon>
        <taxon>Dispira</taxon>
    </lineage>
</organism>
<dbReference type="AlphaFoldDB" id="A0A9W8AVR7"/>